<sequence length="68" mass="7817">MLESGTHAVDIAKKLVVSGDFQTGFREMIARGRPDLTFESIMLEDEFADLFTRQELEVARWRLSNVKN</sequence>
<comment type="caution">
    <text evidence="1">The sequence shown here is derived from an EMBL/GenBank/DDBJ whole genome shotgun (WGS) entry which is preliminary data.</text>
</comment>
<gene>
    <name evidence="1" type="ORF">AJE_00095</name>
</gene>
<evidence type="ECO:0000313" key="1">
    <source>
        <dbReference type="EMBL" id="EHR42719.1"/>
    </source>
</evidence>
<dbReference type="AlphaFoldDB" id="H3Z9L8"/>
<dbReference type="Proteomes" id="UP000012046">
    <property type="component" value="Unassembled WGS sequence"/>
</dbReference>
<protein>
    <submittedName>
        <fullName evidence="1">Uncharacterized protein</fullName>
    </submittedName>
</protein>
<organism evidence="1 2">
    <name type="scientific">Alishewanella jeotgali KCTC 22429</name>
    <dbReference type="NCBI Taxonomy" id="1129374"/>
    <lineage>
        <taxon>Bacteria</taxon>
        <taxon>Pseudomonadati</taxon>
        <taxon>Pseudomonadota</taxon>
        <taxon>Gammaproteobacteria</taxon>
        <taxon>Alteromonadales</taxon>
        <taxon>Alteromonadaceae</taxon>
        <taxon>Alishewanella</taxon>
    </lineage>
</organism>
<evidence type="ECO:0000313" key="2">
    <source>
        <dbReference type="Proteomes" id="UP000012046"/>
    </source>
</evidence>
<keyword evidence="2" id="KW-1185">Reference proteome</keyword>
<dbReference type="EMBL" id="AHTH01000001">
    <property type="protein sequence ID" value="EHR42719.1"/>
    <property type="molecule type" value="Genomic_DNA"/>
</dbReference>
<reference evidence="1 2" key="1">
    <citation type="journal article" date="2012" name="J. Bacteriol.">
        <title>Genome Sequence of Extracellular-Protease-Producing Alishewanella jeotgali Isolated from Traditional Korean Fermented Seafood.</title>
        <authorList>
            <person name="Jung J."/>
            <person name="Chun J."/>
            <person name="Park W."/>
        </authorList>
    </citation>
    <scope>NUCLEOTIDE SEQUENCE [LARGE SCALE GENOMIC DNA]</scope>
    <source>
        <strain evidence="1 2">KCTC 22429</strain>
    </source>
</reference>
<proteinExistence type="predicted"/>
<dbReference type="STRING" id="1129374.AJE_00095"/>
<accession>H3Z9L8</accession>
<name>H3Z9L8_9ALTE</name>